<keyword evidence="4" id="KW-0812">Transmembrane</keyword>
<dbReference type="Gene3D" id="3.30.479.30">
    <property type="entry name" value="Band 7 domain"/>
    <property type="match status" value="1"/>
</dbReference>
<dbReference type="GO" id="GO:0098552">
    <property type="term" value="C:side of membrane"/>
    <property type="evidence" value="ECO:0007669"/>
    <property type="project" value="UniProtKB-ARBA"/>
</dbReference>
<comment type="similarity">
    <text evidence="2">Belongs to the band 7/mec-2 family.</text>
</comment>
<evidence type="ECO:0000256" key="2">
    <source>
        <dbReference type="ARBA" id="ARBA00008164"/>
    </source>
</evidence>
<dbReference type="InterPro" id="IPR001107">
    <property type="entry name" value="Band_7"/>
</dbReference>
<evidence type="ECO:0000256" key="3">
    <source>
        <dbReference type="ARBA" id="ARBA00023136"/>
    </source>
</evidence>
<protein>
    <recommendedName>
        <fullName evidence="5">Band 7 domain-containing protein</fullName>
    </recommendedName>
</protein>
<evidence type="ECO:0000313" key="6">
    <source>
        <dbReference type="EMBL" id="KUG02475.1"/>
    </source>
</evidence>
<reference evidence="6" key="1">
    <citation type="journal article" date="2015" name="Proc. Natl. Acad. Sci. U.S.A.">
        <title>Networks of energetic and metabolic interactions define dynamics in microbial communities.</title>
        <authorList>
            <person name="Embree M."/>
            <person name="Liu J.K."/>
            <person name="Al-Bassam M.M."/>
            <person name="Zengler K."/>
        </authorList>
    </citation>
    <scope>NUCLEOTIDE SEQUENCE</scope>
</reference>
<proteinExistence type="inferred from homology"/>
<keyword evidence="3 4" id="KW-0472">Membrane</keyword>
<evidence type="ECO:0000256" key="4">
    <source>
        <dbReference type="SAM" id="Phobius"/>
    </source>
</evidence>
<evidence type="ECO:0000256" key="1">
    <source>
        <dbReference type="ARBA" id="ARBA00004370"/>
    </source>
</evidence>
<dbReference type="SUPFAM" id="SSF117892">
    <property type="entry name" value="Band 7/SPFH domain"/>
    <property type="match status" value="1"/>
</dbReference>
<accession>A0A0W8E1J5</accession>
<dbReference type="InterPro" id="IPR036013">
    <property type="entry name" value="Band_7/SPFH_dom_sf"/>
</dbReference>
<dbReference type="CDD" id="cd08826">
    <property type="entry name" value="SPFH_eoslipins_u1"/>
    <property type="match status" value="1"/>
</dbReference>
<dbReference type="PANTHER" id="PTHR10264:SF19">
    <property type="entry name" value="AT06885P-RELATED"/>
    <property type="match status" value="1"/>
</dbReference>
<dbReference type="FunFam" id="3.30.479.30:FF:000004">
    <property type="entry name" value="Putative membrane protease family, stomatin"/>
    <property type="match status" value="1"/>
</dbReference>
<dbReference type="AlphaFoldDB" id="A0A0W8E1J5"/>
<evidence type="ECO:0000259" key="5">
    <source>
        <dbReference type="SMART" id="SM00244"/>
    </source>
</evidence>
<sequence>MWNVLLNWMGIIVLAVIVLTSSIKVIPEYERAVLFRLGRMVGVKGPGLFFIIPIIDRIIRVSLRIVVVDIPPQEVITRDNVTTRVNAVLYYRVVSPERAIVNVERFHDATNQLAQTTLRSVVGTAELDELLSQREKLNQTIQTIVDESTDPWGIKVTAVEIKDVVLPNEMQRAIARQAQAERDRRAAIIQAEGERQASEQLAQASEILTAVEGGLTLRMLRSLSEVSNSPNTTILFPLPMELGKILGRYTK</sequence>
<dbReference type="InterPro" id="IPR043202">
    <property type="entry name" value="Band-7_stomatin-like"/>
</dbReference>
<dbReference type="PROSITE" id="PS01270">
    <property type="entry name" value="BAND_7"/>
    <property type="match status" value="1"/>
</dbReference>
<gene>
    <name evidence="6" type="ORF">ASZ90_020107</name>
</gene>
<dbReference type="InterPro" id="IPR018080">
    <property type="entry name" value="Band_7/stomatin-like_CS"/>
</dbReference>
<dbReference type="InterPro" id="IPR001972">
    <property type="entry name" value="Stomatin_HflK_fam"/>
</dbReference>
<feature type="domain" description="Band 7" evidence="5">
    <location>
        <begin position="21"/>
        <end position="178"/>
    </location>
</feature>
<keyword evidence="4" id="KW-1133">Transmembrane helix</keyword>
<comment type="subcellular location">
    <subcellularLocation>
        <location evidence="1">Membrane</location>
    </subcellularLocation>
</comment>
<name>A0A0W8E1J5_9ZZZZ</name>
<feature type="transmembrane region" description="Helical" evidence="4">
    <location>
        <begin position="6"/>
        <end position="26"/>
    </location>
</feature>
<dbReference type="SMART" id="SM00244">
    <property type="entry name" value="PHB"/>
    <property type="match status" value="1"/>
</dbReference>
<dbReference type="PRINTS" id="PR00721">
    <property type="entry name" value="STOMATIN"/>
</dbReference>
<dbReference type="GO" id="GO:0005886">
    <property type="term" value="C:plasma membrane"/>
    <property type="evidence" value="ECO:0007669"/>
    <property type="project" value="InterPro"/>
</dbReference>
<organism evidence="6">
    <name type="scientific">hydrocarbon metagenome</name>
    <dbReference type="NCBI Taxonomy" id="938273"/>
    <lineage>
        <taxon>unclassified sequences</taxon>
        <taxon>metagenomes</taxon>
        <taxon>ecological metagenomes</taxon>
    </lineage>
</organism>
<dbReference type="EMBL" id="LNQE01001918">
    <property type="protein sequence ID" value="KUG02475.1"/>
    <property type="molecule type" value="Genomic_DNA"/>
</dbReference>
<dbReference type="PANTHER" id="PTHR10264">
    <property type="entry name" value="BAND 7 PROTEIN-RELATED"/>
    <property type="match status" value="1"/>
</dbReference>
<dbReference type="Gene3D" id="6.10.250.2090">
    <property type="match status" value="1"/>
</dbReference>
<comment type="caution">
    <text evidence="6">The sequence shown here is derived from an EMBL/GenBank/DDBJ whole genome shotgun (WGS) entry which is preliminary data.</text>
</comment>
<dbReference type="Pfam" id="PF01145">
    <property type="entry name" value="Band_7"/>
    <property type="match status" value="1"/>
</dbReference>